<sequence>MNKIFLAVVGFIFLLITSWFIYQVTPPQESTGKSVPIVISSGSPGRNDIITTTSHSLYTYGLIRNEWFTSLIIYTLTIGKEKVFKPGTYYITDGTNAFRIVQQLLSSPQGGIGD</sequence>
<accession>A0A0G1VHN8</accession>
<dbReference type="STRING" id="1618342.UY40_C0005G0029"/>
<name>A0A0G1VHN8_9BACT</name>
<evidence type="ECO:0000313" key="2">
    <source>
        <dbReference type="Proteomes" id="UP000034119"/>
    </source>
</evidence>
<organism evidence="1 2">
    <name type="scientific">candidate division CPR1 bacterium GW2011_GWC1_49_13</name>
    <dbReference type="NCBI Taxonomy" id="1618342"/>
    <lineage>
        <taxon>Bacteria</taxon>
        <taxon>candidate division CPR1</taxon>
    </lineage>
</organism>
<dbReference type="AlphaFoldDB" id="A0A0G1VHN8"/>
<dbReference type="Proteomes" id="UP000034119">
    <property type="component" value="Unassembled WGS sequence"/>
</dbReference>
<evidence type="ECO:0000313" key="1">
    <source>
        <dbReference type="EMBL" id="KKW05971.1"/>
    </source>
</evidence>
<dbReference type="Gene3D" id="3.30.1490.480">
    <property type="entry name" value="Endolytic murein transglycosylase"/>
    <property type="match status" value="1"/>
</dbReference>
<gene>
    <name evidence="1" type="ORF">UY40_C0005G0029</name>
</gene>
<dbReference type="EMBL" id="LCPW01000005">
    <property type="protein sequence ID" value="KKW05971.1"/>
    <property type="molecule type" value="Genomic_DNA"/>
</dbReference>
<evidence type="ECO:0008006" key="3">
    <source>
        <dbReference type="Google" id="ProtNLM"/>
    </source>
</evidence>
<reference evidence="1 2" key="1">
    <citation type="journal article" date="2015" name="Nature">
        <title>rRNA introns, odd ribosomes, and small enigmatic genomes across a large radiation of phyla.</title>
        <authorList>
            <person name="Brown C.T."/>
            <person name="Hug L.A."/>
            <person name="Thomas B.C."/>
            <person name="Sharon I."/>
            <person name="Castelle C.J."/>
            <person name="Singh A."/>
            <person name="Wilkins M.J."/>
            <person name="Williams K.H."/>
            <person name="Banfield J.F."/>
        </authorList>
    </citation>
    <scope>NUCLEOTIDE SEQUENCE [LARGE SCALE GENOMIC DNA]</scope>
</reference>
<comment type="caution">
    <text evidence="1">The sequence shown here is derived from an EMBL/GenBank/DDBJ whole genome shotgun (WGS) entry which is preliminary data.</text>
</comment>
<protein>
    <recommendedName>
        <fullName evidence="3">Aminodeoxychorismate lyase</fullName>
    </recommendedName>
</protein>
<proteinExistence type="predicted"/>